<protein>
    <recommendedName>
        <fullName evidence="6">Amino acid transporter transmembrane domain-containing protein</fullName>
    </recommendedName>
</protein>
<feature type="transmembrane region" description="Helical" evidence="5">
    <location>
        <begin position="276"/>
        <end position="305"/>
    </location>
</feature>
<dbReference type="AlphaFoldDB" id="A0AAW2GG86"/>
<dbReference type="InterPro" id="IPR013057">
    <property type="entry name" value="AA_transpt_TM"/>
</dbReference>
<sequence length="464" mass="51182">MGRAEKEQTGNPMTEFSSSTMIVPNIGEYKEKDELYDPFEHRDKRHATSDLGSLTHLLKSSLGTGILAMPHAIKNGGLLFGGIGTIIIGMICSHCVHILVRTSHVLCRRTKTPQMSYAETAYAAFLCGPKSVRPWAKASKIFVNIALCGTYVGGTCVYVVFVATSIQKVATYYIDRPLDIQLCILSLIPALILLGQVRDLKYLVPFSMLANIFMMTGFAITLYFIFKSEQLLTFENNKLFAEVDQLPRFFATVIFAIEGIGVVMPVSNNMKTPHHFLGCPGVLNITMSIVVFLYAMMGVCGYLAFGEQSQGSVTFNLPDDDPAAQVVKIFIAAAVLFTYGLQLFVPLEIMWTGLNSMNLFSHKYAAVAETLMRVFVVMISVVMAIVVPNLDAIISLVGAIFFSILGISIPAVVETISCWESHLGALKWRLWKNSLLLVFSMLALIFGTWISISDIIESKEKQNS</sequence>
<dbReference type="PANTHER" id="PTHR22950">
    <property type="entry name" value="AMINO ACID TRANSPORTER"/>
    <property type="match status" value="1"/>
</dbReference>
<feature type="transmembrane region" description="Helical" evidence="5">
    <location>
        <begin position="434"/>
        <end position="452"/>
    </location>
</feature>
<comment type="subcellular location">
    <subcellularLocation>
        <location evidence="1">Membrane</location>
        <topology evidence="1">Multi-pass membrane protein</topology>
    </subcellularLocation>
</comment>
<accession>A0AAW2GG86</accession>
<feature type="transmembrane region" description="Helical" evidence="5">
    <location>
        <begin position="393"/>
        <end position="413"/>
    </location>
</feature>
<evidence type="ECO:0000256" key="4">
    <source>
        <dbReference type="ARBA" id="ARBA00023136"/>
    </source>
</evidence>
<feature type="transmembrane region" description="Helical" evidence="5">
    <location>
        <begin position="202"/>
        <end position="226"/>
    </location>
</feature>
<evidence type="ECO:0000256" key="5">
    <source>
        <dbReference type="SAM" id="Phobius"/>
    </source>
</evidence>
<dbReference type="PANTHER" id="PTHR22950:SF494">
    <property type="entry name" value="GH04538P"/>
    <property type="match status" value="1"/>
</dbReference>
<evidence type="ECO:0000256" key="1">
    <source>
        <dbReference type="ARBA" id="ARBA00004141"/>
    </source>
</evidence>
<evidence type="ECO:0000313" key="7">
    <source>
        <dbReference type="EMBL" id="KAL0126635.1"/>
    </source>
</evidence>
<dbReference type="EMBL" id="JADYXP020000004">
    <property type="protein sequence ID" value="KAL0126635.1"/>
    <property type="molecule type" value="Genomic_DNA"/>
</dbReference>
<evidence type="ECO:0000259" key="6">
    <source>
        <dbReference type="Pfam" id="PF01490"/>
    </source>
</evidence>
<feature type="transmembrane region" description="Helical" evidence="5">
    <location>
        <begin position="178"/>
        <end position="195"/>
    </location>
</feature>
<dbReference type="GO" id="GO:0005774">
    <property type="term" value="C:vacuolar membrane"/>
    <property type="evidence" value="ECO:0007669"/>
    <property type="project" value="TreeGrafter"/>
</dbReference>
<feature type="domain" description="Amino acid transporter transmembrane" evidence="6">
    <location>
        <begin position="52"/>
        <end position="452"/>
    </location>
</feature>
<keyword evidence="2 5" id="KW-0812">Transmembrane</keyword>
<evidence type="ECO:0000256" key="2">
    <source>
        <dbReference type="ARBA" id="ARBA00022692"/>
    </source>
</evidence>
<dbReference type="Pfam" id="PF01490">
    <property type="entry name" value="Aa_trans"/>
    <property type="match status" value="1"/>
</dbReference>
<dbReference type="GO" id="GO:0015179">
    <property type="term" value="F:L-amino acid transmembrane transporter activity"/>
    <property type="evidence" value="ECO:0007669"/>
    <property type="project" value="TreeGrafter"/>
</dbReference>
<evidence type="ECO:0000256" key="3">
    <source>
        <dbReference type="ARBA" id="ARBA00022989"/>
    </source>
</evidence>
<name>A0AAW2GG86_9HYME</name>
<feature type="transmembrane region" description="Helical" evidence="5">
    <location>
        <begin position="141"/>
        <end position="166"/>
    </location>
</feature>
<reference evidence="7 8" key="1">
    <citation type="submission" date="2023-03" db="EMBL/GenBank/DDBJ databases">
        <title>High recombination rates correlate with genetic variation in Cardiocondyla obscurior ants.</title>
        <authorList>
            <person name="Errbii M."/>
        </authorList>
    </citation>
    <scope>NUCLEOTIDE SEQUENCE [LARGE SCALE GENOMIC DNA]</scope>
    <source>
        <strain evidence="7">Alpha-2009</strain>
        <tissue evidence="7">Whole body</tissue>
    </source>
</reference>
<gene>
    <name evidence="7" type="ORF">PUN28_005181</name>
</gene>
<feature type="transmembrane region" description="Helical" evidence="5">
    <location>
        <begin position="246"/>
        <end position="264"/>
    </location>
</feature>
<proteinExistence type="predicted"/>
<feature type="transmembrane region" description="Helical" evidence="5">
    <location>
        <begin position="325"/>
        <end position="345"/>
    </location>
</feature>
<keyword evidence="8" id="KW-1185">Reference proteome</keyword>
<dbReference type="Proteomes" id="UP001430953">
    <property type="component" value="Unassembled WGS sequence"/>
</dbReference>
<feature type="transmembrane region" description="Helical" evidence="5">
    <location>
        <begin position="78"/>
        <end position="100"/>
    </location>
</feature>
<organism evidence="7 8">
    <name type="scientific">Cardiocondyla obscurior</name>
    <dbReference type="NCBI Taxonomy" id="286306"/>
    <lineage>
        <taxon>Eukaryota</taxon>
        <taxon>Metazoa</taxon>
        <taxon>Ecdysozoa</taxon>
        <taxon>Arthropoda</taxon>
        <taxon>Hexapoda</taxon>
        <taxon>Insecta</taxon>
        <taxon>Pterygota</taxon>
        <taxon>Neoptera</taxon>
        <taxon>Endopterygota</taxon>
        <taxon>Hymenoptera</taxon>
        <taxon>Apocrita</taxon>
        <taxon>Aculeata</taxon>
        <taxon>Formicoidea</taxon>
        <taxon>Formicidae</taxon>
        <taxon>Myrmicinae</taxon>
        <taxon>Cardiocondyla</taxon>
    </lineage>
</organism>
<keyword evidence="4 5" id="KW-0472">Membrane</keyword>
<keyword evidence="3 5" id="KW-1133">Transmembrane helix</keyword>
<feature type="transmembrane region" description="Helical" evidence="5">
    <location>
        <begin position="366"/>
        <end position="387"/>
    </location>
</feature>
<comment type="caution">
    <text evidence="7">The sequence shown here is derived from an EMBL/GenBank/DDBJ whole genome shotgun (WGS) entry which is preliminary data.</text>
</comment>
<evidence type="ECO:0000313" key="8">
    <source>
        <dbReference type="Proteomes" id="UP001430953"/>
    </source>
</evidence>